<organism evidence="2 4">
    <name type="scientific">Kaistella antarctica</name>
    <dbReference type="NCBI Taxonomy" id="266748"/>
    <lineage>
        <taxon>Bacteria</taxon>
        <taxon>Pseudomonadati</taxon>
        <taxon>Bacteroidota</taxon>
        <taxon>Flavobacteriia</taxon>
        <taxon>Flavobacteriales</taxon>
        <taxon>Weeksellaceae</taxon>
        <taxon>Chryseobacterium group</taxon>
        <taxon>Kaistella</taxon>
    </lineage>
</organism>
<dbReference type="EMBL" id="LR134441">
    <property type="protein sequence ID" value="VEH97396.1"/>
    <property type="molecule type" value="Genomic_DNA"/>
</dbReference>
<evidence type="ECO:0008006" key="5">
    <source>
        <dbReference type="Google" id="ProtNLM"/>
    </source>
</evidence>
<evidence type="ECO:0000313" key="2">
    <source>
        <dbReference type="EMBL" id="VEH97396.1"/>
    </source>
</evidence>
<protein>
    <recommendedName>
        <fullName evidence="5">GNAT family N-acetyltransferase</fullName>
    </recommendedName>
</protein>
<dbReference type="Proteomes" id="UP000270036">
    <property type="component" value="Chromosome"/>
</dbReference>
<dbReference type="AlphaFoldDB" id="A0A448NPC4"/>
<dbReference type="Proteomes" id="UP000028349">
    <property type="component" value="Unassembled WGS sequence"/>
</dbReference>
<dbReference type="OrthoDB" id="1113003at2"/>
<dbReference type="KEGG" id="cant:NCTC13489_00807"/>
<name>A0A448NPC4_9FLAO</name>
<proteinExistence type="predicted"/>
<dbReference type="RefSeq" id="WP_034720625.1">
    <property type="nucleotide sequence ID" value="NZ_FOIX01000003.1"/>
</dbReference>
<sequence length="305" mass="36151">MIKIVKYDQIDFAQYSQCLENACQNADYADKQFLDIVSNRQWFLLVRGDYEIVMPVSYVRKYGLTFILMPKLCQQLGVFSKDDDSEVNQQFYDFLNQNFLVLIYAFNGDNHFAQATEKRTSYFLKKDNYASIKKNYSSHRRRNVRIIGDLVGHIILKKEWQESDKSFFFKNIKGTNKEEDNQNYFEIFEKLLDNNIGHLRILEFKKEIQSFVYLYEGKKNRYLSLFINGYPLTNPNFPSIMIDHCLQDFCEDKNFDFMGSEVENVAKFNERFGAVSYQYAALTNSKITLLTNLMKRYRIITNFAP</sequence>
<reference evidence="2 4" key="2">
    <citation type="submission" date="2018-12" db="EMBL/GenBank/DDBJ databases">
        <authorList>
            <consortium name="Pathogen Informatics"/>
        </authorList>
    </citation>
    <scope>NUCLEOTIDE SEQUENCE [LARGE SCALE GENOMIC DNA]</scope>
    <source>
        <strain evidence="2 4">NCTC13489</strain>
    </source>
</reference>
<keyword evidence="3" id="KW-1185">Reference proteome</keyword>
<dbReference type="STRING" id="266748.HY04_13860"/>
<dbReference type="EMBL" id="JPEP01000002">
    <property type="protein sequence ID" value="KEY19474.1"/>
    <property type="molecule type" value="Genomic_DNA"/>
</dbReference>
<reference evidence="1 3" key="1">
    <citation type="submission" date="2014-07" db="EMBL/GenBank/DDBJ databases">
        <authorList>
            <person name="Pisani N.G."/>
            <person name="Newman J.D."/>
        </authorList>
    </citation>
    <scope>NUCLEOTIDE SEQUENCE [LARGE SCALE GENOMIC DNA]</scope>
    <source>
        <strain evidence="1 3">LMG 24720</strain>
    </source>
</reference>
<accession>A0A448NPC4</accession>
<gene>
    <name evidence="1" type="ORF">HY04_13860</name>
    <name evidence="2" type="ORF">NCTC13489_00807</name>
</gene>
<evidence type="ECO:0000313" key="3">
    <source>
        <dbReference type="Proteomes" id="UP000028349"/>
    </source>
</evidence>
<evidence type="ECO:0000313" key="4">
    <source>
        <dbReference type="Proteomes" id="UP000270036"/>
    </source>
</evidence>
<evidence type="ECO:0000313" key="1">
    <source>
        <dbReference type="EMBL" id="KEY19474.1"/>
    </source>
</evidence>